<dbReference type="Pfam" id="PF17761">
    <property type="entry name" value="DUF1016_N"/>
    <property type="match status" value="1"/>
</dbReference>
<evidence type="ECO:0000313" key="5">
    <source>
        <dbReference type="Proteomes" id="UP000301751"/>
    </source>
</evidence>
<organism evidence="4 5">
    <name type="scientific">Pseudaquabacterium pictum</name>
    <dbReference type="NCBI Taxonomy" id="2315236"/>
    <lineage>
        <taxon>Bacteria</taxon>
        <taxon>Pseudomonadati</taxon>
        <taxon>Pseudomonadota</taxon>
        <taxon>Betaproteobacteria</taxon>
        <taxon>Burkholderiales</taxon>
        <taxon>Sphaerotilaceae</taxon>
        <taxon>Pseudaquabacterium</taxon>
    </lineage>
</organism>
<dbReference type="PANTHER" id="PTHR30547">
    <property type="entry name" value="UNCHARACTERIZED PROTEIN YHCG-RELATED"/>
    <property type="match status" value="1"/>
</dbReference>
<dbReference type="RefSeq" id="WP_137735354.1">
    <property type="nucleotide sequence ID" value="NZ_BJCL01000018.1"/>
</dbReference>
<accession>A0A480AZZ2</accession>
<evidence type="ECO:0000259" key="3">
    <source>
        <dbReference type="Pfam" id="PF17761"/>
    </source>
</evidence>
<dbReference type="EMBL" id="BJCL01000018">
    <property type="protein sequence ID" value="GCL65657.1"/>
    <property type="molecule type" value="Genomic_DNA"/>
</dbReference>
<evidence type="ECO:0000259" key="2">
    <source>
        <dbReference type="Pfam" id="PF06250"/>
    </source>
</evidence>
<proteinExistence type="predicted"/>
<dbReference type="GO" id="GO:0003676">
    <property type="term" value="F:nucleic acid binding"/>
    <property type="evidence" value="ECO:0007669"/>
    <property type="project" value="InterPro"/>
</dbReference>
<reference evidence="5" key="1">
    <citation type="submission" date="2019-03" db="EMBL/GenBank/DDBJ databases">
        <title>Aquabacterium pictum sp.nov., the first bacteriochlorophyll a-containing freshwater bacterium in the genus Aquabacterium of the class Betaproteobacteria.</title>
        <authorList>
            <person name="Hirose S."/>
            <person name="Tank M."/>
            <person name="Hara E."/>
            <person name="Tamaki H."/>
            <person name="Takaichi S."/>
            <person name="Haruta S."/>
            <person name="Hanada S."/>
        </authorList>
    </citation>
    <scope>NUCLEOTIDE SEQUENCE [LARGE SCALE GENOMIC DNA]</scope>
    <source>
        <strain evidence="5">W35</strain>
    </source>
</reference>
<dbReference type="InterPro" id="IPR009362">
    <property type="entry name" value="YhcG_C"/>
</dbReference>
<sequence>MKKATVPASRGVAKAATPASAAAKASAGTALVTKAAARPKTEADTSALLSDLRGLVQSARQRLATAANATYTLLCWQIGHRLLRDSLQAGRAAYGKQILATVSQELTSEFGTGFNYTALTRMARFAEWMTDEQILATLSQTLSWSHFVELLPIKDPLARDFYAEMCRIERWDVRTLRQKIGGMLYQRTALSKRPKAVISAEIGKLRDGQMSPDTVFRDPYLLDLLGLKGAYSERDLESAMLREIEGVLLELGTGFAFVARQKRMSVGKDDFHLDLLFFHRHLRRLIAVELKLESFQPAHVGQMELYLRWLDKHERAPGEEAPIGLILCAAADAEQVELLQLDAKSIRVSEYLTALPPLPMLRERLHQAMEHAREQAARRLPDAEGRA</sequence>
<dbReference type="AlphaFoldDB" id="A0A480AZZ2"/>
<dbReference type="Gene3D" id="3.40.1350.10">
    <property type="match status" value="1"/>
</dbReference>
<feature type="domain" description="YhcG PDDEXK nuclease" evidence="2">
    <location>
        <begin position="215"/>
        <end position="357"/>
    </location>
</feature>
<dbReference type="PANTHER" id="PTHR30547:SF5">
    <property type="entry name" value="NUCLEASE YHCG-RELATED"/>
    <property type="match status" value="1"/>
</dbReference>
<dbReference type="InterPro" id="IPR053148">
    <property type="entry name" value="PD-DEXK-like_domain"/>
</dbReference>
<dbReference type="OrthoDB" id="9801263at2"/>
<feature type="chain" id="PRO_5019833741" evidence="1">
    <location>
        <begin position="22"/>
        <end position="387"/>
    </location>
</feature>
<dbReference type="InterPro" id="IPR041527">
    <property type="entry name" value="YhcG_N"/>
</dbReference>
<gene>
    <name evidence="4" type="ORF">AQPW35_47380</name>
</gene>
<dbReference type="Proteomes" id="UP000301751">
    <property type="component" value="Unassembled WGS sequence"/>
</dbReference>
<name>A0A480AZZ2_9BURK</name>
<feature type="signal peptide" evidence="1">
    <location>
        <begin position="1"/>
        <end position="21"/>
    </location>
</feature>
<evidence type="ECO:0000256" key="1">
    <source>
        <dbReference type="SAM" id="SignalP"/>
    </source>
</evidence>
<dbReference type="InterPro" id="IPR011856">
    <property type="entry name" value="tRNA_endonuc-like_dom_sf"/>
</dbReference>
<feature type="domain" description="YhcG N-terminal" evidence="3">
    <location>
        <begin position="52"/>
        <end position="187"/>
    </location>
</feature>
<comment type="caution">
    <text evidence="4">The sequence shown here is derived from an EMBL/GenBank/DDBJ whole genome shotgun (WGS) entry which is preliminary data.</text>
</comment>
<dbReference type="Pfam" id="PF06250">
    <property type="entry name" value="YhcG_C"/>
    <property type="match status" value="1"/>
</dbReference>
<evidence type="ECO:0000313" key="4">
    <source>
        <dbReference type="EMBL" id="GCL65657.1"/>
    </source>
</evidence>
<protein>
    <submittedName>
        <fullName evidence="4">DUF1016 domain-containing protein</fullName>
    </submittedName>
</protein>
<keyword evidence="5" id="KW-1185">Reference proteome</keyword>
<keyword evidence="1" id="KW-0732">Signal</keyword>